<name>A0A4Z2H567_9TELE</name>
<proteinExistence type="predicted"/>
<accession>A0A4Z2H567</accession>
<organism evidence="2 3">
    <name type="scientific">Liparis tanakae</name>
    <name type="common">Tanaka's snailfish</name>
    <dbReference type="NCBI Taxonomy" id="230148"/>
    <lineage>
        <taxon>Eukaryota</taxon>
        <taxon>Metazoa</taxon>
        <taxon>Chordata</taxon>
        <taxon>Craniata</taxon>
        <taxon>Vertebrata</taxon>
        <taxon>Euteleostomi</taxon>
        <taxon>Actinopterygii</taxon>
        <taxon>Neopterygii</taxon>
        <taxon>Teleostei</taxon>
        <taxon>Neoteleostei</taxon>
        <taxon>Acanthomorphata</taxon>
        <taxon>Eupercaria</taxon>
        <taxon>Perciformes</taxon>
        <taxon>Cottioidei</taxon>
        <taxon>Cottales</taxon>
        <taxon>Liparidae</taxon>
        <taxon>Liparis</taxon>
    </lineage>
</organism>
<dbReference type="AlphaFoldDB" id="A0A4Z2H567"/>
<evidence type="ECO:0000313" key="2">
    <source>
        <dbReference type="EMBL" id="TNN60771.1"/>
    </source>
</evidence>
<evidence type="ECO:0000256" key="1">
    <source>
        <dbReference type="SAM" id="MobiDB-lite"/>
    </source>
</evidence>
<protein>
    <submittedName>
        <fullName evidence="2">Uncharacterized protein</fullName>
    </submittedName>
</protein>
<sequence length="214" mass="22149">MTPAVEHHLLEVVAHPVDELLHAERLGPVGGEVGPLLQEGQHVGLGQVRLRDGQVHVQQAQQLSGVVQVVGREAAEAVIVQVANGHGGEDQAARHHGVHAGHVRVGEEVGQALGALQDQEAQAGQQGRRPQQAAHAGLAVREDEAQAVQRAGVGEGLPGGGVRAGALAAPLTAAALLQIHRQPSGASAREALQVHSHLHGRRGNSDQRLKLAAP</sequence>
<dbReference type="Proteomes" id="UP000314294">
    <property type="component" value="Unassembled WGS sequence"/>
</dbReference>
<dbReference type="EMBL" id="SRLO01000328">
    <property type="protein sequence ID" value="TNN60771.1"/>
    <property type="molecule type" value="Genomic_DNA"/>
</dbReference>
<gene>
    <name evidence="2" type="ORF">EYF80_029015</name>
</gene>
<reference evidence="2 3" key="1">
    <citation type="submission" date="2019-03" db="EMBL/GenBank/DDBJ databases">
        <title>First draft genome of Liparis tanakae, snailfish: a comprehensive survey of snailfish specific genes.</title>
        <authorList>
            <person name="Kim W."/>
            <person name="Song I."/>
            <person name="Jeong J.-H."/>
            <person name="Kim D."/>
            <person name="Kim S."/>
            <person name="Ryu S."/>
            <person name="Song J.Y."/>
            <person name="Lee S.K."/>
        </authorList>
    </citation>
    <scope>NUCLEOTIDE SEQUENCE [LARGE SCALE GENOMIC DNA]</scope>
    <source>
        <tissue evidence="2">Muscle</tissue>
    </source>
</reference>
<feature type="compositionally biased region" description="Low complexity" evidence="1">
    <location>
        <begin position="119"/>
        <end position="137"/>
    </location>
</feature>
<keyword evidence="3" id="KW-1185">Reference proteome</keyword>
<feature type="region of interest" description="Disordered" evidence="1">
    <location>
        <begin position="119"/>
        <end position="141"/>
    </location>
</feature>
<comment type="caution">
    <text evidence="2">The sequence shown here is derived from an EMBL/GenBank/DDBJ whole genome shotgun (WGS) entry which is preliminary data.</text>
</comment>
<evidence type="ECO:0000313" key="3">
    <source>
        <dbReference type="Proteomes" id="UP000314294"/>
    </source>
</evidence>